<feature type="non-terminal residue" evidence="3">
    <location>
        <position position="286"/>
    </location>
</feature>
<feature type="domain" description="PA14" evidence="2">
    <location>
        <begin position="70"/>
        <end position="235"/>
    </location>
</feature>
<evidence type="ECO:0000313" key="4">
    <source>
        <dbReference type="Proteomes" id="UP000290900"/>
    </source>
</evidence>
<dbReference type="PROSITE" id="PS51820">
    <property type="entry name" value="PA14"/>
    <property type="match status" value="1"/>
</dbReference>
<name>A0A448YMN0_BRENA</name>
<proteinExistence type="predicted"/>
<dbReference type="STRING" id="13370.A0A448YMN0"/>
<feature type="chain" id="PRO_5019067859" evidence="1">
    <location>
        <begin position="23"/>
        <end position="286"/>
    </location>
</feature>
<dbReference type="OrthoDB" id="3997081at2759"/>
<dbReference type="InterPro" id="IPR018871">
    <property type="entry name" value="GLEYA_adhesin_domain"/>
</dbReference>
<keyword evidence="1" id="KW-0732">Signal</keyword>
<protein>
    <submittedName>
        <fullName evidence="3">DEKNAAC103234</fullName>
    </submittedName>
</protein>
<dbReference type="FunCoup" id="A0A448YMN0">
    <property type="interactions" value="17"/>
</dbReference>
<keyword evidence="4" id="KW-1185">Reference proteome</keyword>
<feature type="signal peptide" evidence="1">
    <location>
        <begin position="1"/>
        <end position="22"/>
    </location>
</feature>
<accession>A0A448YMN0</accession>
<gene>
    <name evidence="3" type="ORF">BRENAR_LOCUS2926</name>
</gene>
<dbReference type="Gene3D" id="2.60.120.1560">
    <property type="match status" value="1"/>
</dbReference>
<reference evidence="3 4" key="1">
    <citation type="submission" date="2018-12" db="EMBL/GenBank/DDBJ databases">
        <authorList>
            <person name="Tiukova I."/>
            <person name="Dainat J."/>
        </authorList>
    </citation>
    <scope>NUCLEOTIDE SEQUENCE [LARGE SCALE GENOMIC DNA]</scope>
</reference>
<organism evidence="3 4">
    <name type="scientific">Brettanomyces naardenensis</name>
    <name type="common">Yeast</name>
    <dbReference type="NCBI Taxonomy" id="13370"/>
    <lineage>
        <taxon>Eukaryota</taxon>
        <taxon>Fungi</taxon>
        <taxon>Dikarya</taxon>
        <taxon>Ascomycota</taxon>
        <taxon>Saccharomycotina</taxon>
        <taxon>Pichiomycetes</taxon>
        <taxon>Pichiales</taxon>
        <taxon>Pichiaceae</taxon>
        <taxon>Brettanomyces</taxon>
    </lineage>
</organism>
<sequence length="286" mass="30706">MIRCYSFVFCLLLLLDASEVGAAISTESTVTGHINPGVACSYGSAVVSNPGFNVNIYSYPNLDTIIWSTFSPSGFNTAFLESGYQQFGLIGEVTGVTSPQFTINSVTAVEPGQSLYGVPMSLNSFSLELDGFFYAEETGLYTFELDSIDDAVLVWFGDGLSCCDPTGGQDAEPILGASWHDNTNANGAATAYVYMDSGSYYPLRLTFTNWNSNSSLEFHVVTPSGTSITDFDQTVFQFVNFAGECYSSTVTLPYSTITITSGSVSTTYAVQTTTTNSQQHTVTTTD</sequence>
<evidence type="ECO:0000313" key="3">
    <source>
        <dbReference type="EMBL" id="VEU22194.1"/>
    </source>
</evidence>
<evidence type="ECO:0000259" key="2">
    <source>
        <dbReference type="PROSITE" id="PS51820"/>
    </source>
</evidence>
<dbReference type="Proteomes" id="UP000290900">
    <property type="component" value="Unassembled WGS sequence"/>
</dbReference>
<evidence type="ECO:0000256" key="1">
    <source>
        <dbReference type="SAM" id="SignalP"/>
    </source>
</evidence>
<dbReference type="EMBL" id="CAACVR010000020">
    <property type="protein sequence ID" value="VEU22194.1"/>
    <property type="molecule type" value="Genomic_DNA"/>
</dbReference>
<dbReference type="AlphaFoldDB" id="A0A448YMN0"/>
<dbReference type="InterPro" id="IPR037524">
    <property type="entry name" value="PA14/GLEYA"/>
</dbReference>
<dbReference type="InParanoid" id="A0A448YMN0"/>
<dbReference type="Pfam" id="PF10528">
    <property type="entry name" value="GLEYA"/>
    <property type="match status" value="1"/>
</dbReference>